<keyword evidence="4" id="KW-1185">Reference proteome</keyword>
<evidence type="ECO:0000256" key="1">
    <source>
        <dbReference type="ARBA" id="ARBA00009981"/>
    </source>
</evidence>
<dbReference type="NCBIfam" id="TIGR01552">
    <property type="entry name" value="phd_fam"/>
    <property type="match status" value="1"/>
</dbReference>
<name>A0ABV9EVM2_9SPHN</name>
<dbReference type="InterPro" id="IPR051416">
    <property type="entry name" value="phD-YefM_TA_antitoxins"/>
</dbReference>
<sequence length="80" mass="8629">MDAVNLADAKAHLSELVDQVEAGASIEITRRGKPVARLTGVTRPRSQIALATLRALTATMPDAPQSAAELIREMRDGDRY</sequence>
<comment type="function">
    <text evidence="2">Antitoxin component of a type II toxin-antitoxin (TA) system.</text>
</comment>
<dbReference type="InterPro" id="IPR006442">
    <property type="entry name" value="Antitoxin_Phd/YefM"/>
</dbReference>
<reference evidence="4" key="1">
    <citation type="journal article" date="2019" name="Int. J. Syst. Evol. Microbiol.">
        <title>The Global Catalogue of Microorganisms (GCM) 10K type strain sequencing project: providing services to taxonomists for standard genome sequencing and annotation.</title>
        <authorList>
            <consortium name="The Broad Institute Genomics Platform"/>
            <consortium name="The Broad Institute Genome Sequencing Center for Infectious Disease"/>
            <person name="Wu L."/>
            <person name="Ma J."/>
        </authorList>
    </citation>
    <scope>NUCLEOTIDE SEQUENCE [LARGE SCALE GENOMIC DNA]</scope>
    <source>
        <strain evidence="4">NBRC 103632</strain>
    </source>
</reference>
<protein>
    <recommendedName>
        <fullName evidence="2">Antitoxin</fullName>
    </recommendedName>
</protein>
<dbReference type="EMBL" id="JBHSFZ010000004">
    <property type="protein sequence ID" value="MFC4593213.1"/>
    <property type="molecule type" value="Genomic_DNA"/>
</dbReference>
<evidence type="ECO:0000256" key="2">
    <source>
        <dbReference type="RuleBase" id="RU362080"/>
    </source>
</evidence>
<accession>A0ABV9EVM2</accession>
<dbReference type="Proteomes" id="UP001595957">
    <property type="component" value="Unassembled WGS sequence"/>
</dbReference>
<evidence type="ECO:0000313" key="3">
    <source>
        <dbReference type="EMBL" id="MFC4593213.1"/>
    </source>
</evidence>
<gene>
    <name evidence="3" type="ORF">ACFO3E_03240</name>
</gene>
<comment type="caution">
    <text evidence="3">The sequence shown here is derived from an EMBL/GenBank/DDBJ whole genome shotgun (WGS) entry which is preliminary data.</text>
</comment>
<dbReference type="PANTHER" id="PTHR35377">
    <property type="entry name" value="ANTITOXIN VAPB49-RELATED-RELATED"/>
    <property type="match status" value="1"/>
</dbReference>
<organism evidence="3 4">
    <name type="scientific">Sphingobium tyrosinilyticum</name>
    <dbReference type="NCBI Taxonomy" id="2715436"/>
    <lineage>
        <taxon>Bacteria</taxon>
        <taxon>Pseudomonadati</taxon>
        <taxon>Pseudomonadota</taxon>
        <taxon>Alphaproteobacteria</taxon>
        <taxon>Sphingomonadales</taxon>
        <taxon>Sphingomonadaceae</taxon>
        <taxon>Sphingobium</taxon>
    </lineage>
</organism>
<dbReference type="InterPro" id="IPR036165">
    <property type="entry name" value="YefM-like_sf"/>
</dbReference>
<dbReference type="SUPFAM" id="SSF143120">
    <property type="entry name" value="YefM-like"/>
    <property type="match status" value="1"/>
</dbReference>
<dbReference type="Pfam" id="PF02604">
    <property type="entry name" value="PhdYeFM_antitox"/>
    <property type="match status" value="1"/>
</dbReference>
<comment type="similarity">
    <text evidence="1 2">Belongs to the phD/YefM antitoxin family.</text>
</comment>
<dbReference type="Gene3D" id="3.40.1620.10">
    <property type="entry name" value="YefM-like domain"/>
    <property type="match status" value="1"/>
</dbReference>
<proteinExistence type="inferred from homology"/>
<dbReference type="RefSeq" id="WP_380802464.1">
    <property type="nucleotide sequence ID" value="NZ_JBHSFZ010000004.1"/>
</dbReference>
<evidence type="ECO:0000313" key="4">
    <source>
        <dbReference type="Proteomes" id="UP001595957"/>
    </source>
</evidence>